<evidence type="ECO:0000259" key="1">
    <source>
        <dbReference type="Pfam" id="PF18029"/>
    </source>
</evidence>
<evidence type="ECO:0000313" key="2">
    <source>
        <dbReference type="EMBL" id="AXK44255.1"/>
    </source>
</evidence>
<reference evidence="3 5" key="2">
    <citation type="submission" date="2018-08" db="EMBL/GenBank/DDBJ databases">
        <title>Brachybacterium saurashtrense DSM 23186.</title>
        <authorList>
            <person name="Li Y."/>
        </authorList>
    </citation>
    <scope>NUCLEOTIDE SEQUENCE [LARGE SCALE GENOMIC DNA]</scope>
    <source>
        <strain evidence="3 5">DSM 23186</strain>
    </source>
</reference>
<dbReference type="SUPFAM" id="SSF54593">
    <property type="entry name" value="Glyoxalase/Bleomycin resistance protein/Dihydroxybiphenyl dioxygenase"/>
    <property type="match status" value="1"/>
</dbReference>
<dbReference type="EMBL" id="CP031356">
    <property type="protein sequence ID" value="AXK44255.1"/>
    <property type="molecule type" value="Genomic_DNA"/>
</dbReference>
<reference evidence="2 4" key="1">
    <citation type="submission" date="2018-07" db="EMBL/GenBank/DDBJ databases">
        <title>Brachybacterium saurashtrense DSM 23186 genome sequence.</title>
        <authorList>
            <person name="Guo L."/>
        </authorList>
    </citation>
    <scope>NUCLEOTIDE SEQUENCE [LARGE SCALE GENOMIC DNA]</scope>
    <source>
        <strain evidence="2 4">DSM 23186</strain>
    </source>
</reference>
<evidence type="ECO:0000313" key="4">
    <source>
        <dbReference type="Proteomes" id="UP000254236"/>
    </source>
</evidence>
<name>A0A345YK03_9MICO</name>
<dbReference type="EMBL" id="QSWH01000007">
    <property type="protein sequence ID" value="RRR21527.1"/>
    <property type="molecule type" value="Genomic_DNA"/>
</dbReference>
<dbReference type="PANTHER" id="PTHR35908">
    <property type="entry name" value="HYPOTHETICAL FUSION PROTEIN"/>
    <property type="match status" value="1"/>
</dbReference>
<evidence type="ECO:0000313" key="5">
    <source>
        <dbReference type="Proteomes" id="UP000282185"/>
    </source>
</evidence>
<proteinExistence type="predicted"/>
<dbReference type="OrthoDB" id="5524593at2"/>
<dbReference type="Proteomes" id="UP000282185">
    <property type="component" value="Unassembled WGS sequence"/>
</dbReference>
<organism evidence="3 5">
    <name type="scientific">Brachybacterium saurashtrense</name>
    <dbReference type="NCBI Taxonomy" id="556288"/>
    <lineage>
        <taxon>Bacteria</taxon>
        <taxon>Bacillati</taxon>
        <taxon>Actinomycetota</taxon>
        <taxon>Actinomycetes</taxon>
        <taxon>Micrococcales</taxon>
        <taxon>Dermabacteraceae</taxon>
        <taxon>Brachybacterium</taxon>
    </lineage>
</organism>
<dbReference type="RefSeq" id="WP_115412010.1">
    <property type="nucleotide sequence ID" value="NZ_CP031356.1"/>
</dbReference>
<dbReference type="PANTHER" id="PTHR35908:SF1">
    <property type="entry name" value="CONSERVED PROTEIN"/>
    <property type="match status" value="1"/>
</dbReference>
<dbReference type="AlphaFoldDB" id="A0A345YK03"/>
<keyword evidence="4" id="KW-1185">Reference proteome</keyword>
<dbReference type="InterPro" id="IPR029068">
    <property type="entry name" value="Glyas_Bleomycin-R_OHBP_Dase"/>
</dbReference>
<dbReference type="KEGG" id="bsau:DWV08_00505"/>
<feature type="domain" description="Glyoxalase-like" evidence="1">
    <location>
        <begin position="130"/>
        <end position="236"/>
    </location>
</feature>
<evidence type="ECO:0000313" key="3">
    <source>
        <dbReference type="EMBL" id="RRR21527.1"/>
    </source>
</evidence>
<dbReference type="Gene3D" id="3.10.180.10">
    <property type="entry name" value="2,3-Dihydroxybiphenyl 1,2-Dioxygenase, domain 1"/>
    <property type="match status" value="2"/>
</dbReference>
<dbReference type="CDD" id="cd06587">
    <property type="entry name" value="VOC"/>
    <property type="match status" value="1"/>
</dbReference>
<gene>
    <name evidence="2" type="ORF">DWV08_00505</name>
    <name evidence="3" type="ORF">DXU92_14405</name>
</gene>
<dbReference type="InterPro" id="IPR041581">
    <property type="entry name" value="Glyoxalase_6"/>
</dbReference>
<sequence length="243" mass="26236">MFLENLGIDALDPLRLGRFWEEALGTATLTATPELYETRLALDGEAYLDLCFARVPAPNTAPPRLHLDLLGGAAQEEVAARLRALGARDLDIGQGEVPWTVLGDVEGGAFCVMEEREAYTRTGPIAALPMDSSDPVRDAEFWAWLSGWVPAPGVAPRTLRHRSGRGPLLELCPEPEPKRPGAKNPIHLDVRLEAGEEPDVIAAGIAARGGEELHPDWGELPWRVFRDPSGNEFCVLPAPGAAA</sequence>
<accession>A0A345YK03</accession>
<dbReference type="Pfam" id="PF18029">
    <property type="entry name" value="Glyoxalase_6"/>
    <property type="match status" value="2"/>
</dbReference>
<feature type="domain" description="Glyoxalase-like" evidence="1">
    <location>
        <begin position="7"/>
        <end position="113"/>
    </location>
</feature>
<dbReference type="Proteomes" id="UP000254236">
    <property type="component" value="Chromosome"/>
</dbReference>
<protein>
    <submittedName>
        <fullName evidence="3">VOC family protein</fullName>
    </submittedName>
</protein>